<dbReference type="SUPFAM" id="SSF56219">
    <property type="entry name" value="DNase I-like"/>
    <property type="match status" value="1"/>
</dbReference>
<reference evidence="2" key="1">
    <citation type="submission" date="2021-05" db="EMBL/GenBank/DDBJ databases">
        <authorList>
            <person name="Alioto T."/>
            <person name="Alioto T."/>
            <person name="Gomez Garrido J."/>
        </authorList>
    </citation>
    <scope>NUCLEOTIDE SEQUENCE</scope>
</reference>
<organism evidence="2">
    <name type="scientific">Cacopsylla melanoneura</name>
    <dbReference type="NCBI Taxonomy" id="428564"/>
    <lineage>
        <taxon>Eukaryota</taxon>
        <taxon>Metazoa</taxon>
        <taxon>Ecdysozoa</taxon>
        <taxon>Arthropoda</taxon>
        <taxon>Hexapoda</taxon>
        <taxon>Insecta</taxon>
        <taxon>Pterygota</taxon>
        <taxon>Neoptera</taxon>
        <taxon>Paraneoptera</taxon>
        <taxon>Hemiptera</taxon>
        <taxon>Sternorrhyncha</taxon>
        <taxon>Psylloidea</taxon>
        <taxon>Psyllidae</taxon>
        <taxon>Psyllinae</taxon>
        <taxon>Cacopsylla</taxon>
    </lineage>
</organism>
<dbReference type="PANTHER" id="PTHR33776">
    <property type="entry name" value="ENDO/EXONUCLEASE/PHOSPHATASE DOMAIN-CONTAINING PROTEIN"/>
    <property type="match status" value="1"/>
</dbReference>
<evidence type="ECO:0000259" key="1">
    <source>
        <dbReference type="Pfam" id="PF14529"/>
    </source>
</evidence>
<evidence type="ECO:0000313" key="2">
    <source>
        <dbReference type="EMBL" id="CAG6697784.1"/>
    </source>
</evidence>
<dbReference type="Pfam" id="PF14529">
    <property type="entry name" value="Exo_endo_phos_2"/>
    <property type="match status" value="1"/>
</dbReference>
<dbReference type="PANTHER" id="PTHR33776:SF4">
    <property type="entry name" value="ENDONUCLEASE_EXONUCLEASE_PHOSPHATASE DOMAIN-CONTAINING PROTEIN"/>
    <property type="match status" value="1"/>
</dbReference>
<accession>A0A8D8U3J0</accession>
<dbReference type="EMBL" id="HBUF01334692">
    <property type="protein sequence ID" value="CAG6697784.1"/>
    <property type="molecule type" value="Transcribed_RNA"/>
</dbReference>
<feature type="domain" description="Endonuclease/exonuclease/phosphatase" evidence="1">
    <location>
        <begin position="130"/>
        <end position="236"/>
    </location>
</feature>
<sequence>MKNKNSKNQCNNKEQKTTITLMHQNVVSITNKTEFLEELISVYNINLLCVTEHWLEKSCLEIINFPDFKLMAQYCRQKDEHGGNAVYLSDDIIDKYDVIEIDFKFANVNRIIESCGIKIHNQNNKTTELIVICMYRPPIDKYYDIFLDKLDEIGRKLKLTENPVVICGDLNINHLDKSTRKYKKLNDILESYKLVNHINEVTRPKSNTGLDYIIMNAGREYKYIEVINSNISDHKAQMIKYEIKDTKSKTEKKTKVIQKRYYNRKENEEKMYRILQNTEWTFTNEEVSSDKDIDRKWQSFMTKIYEIHDESYPKINIKINPKIKRQKWLTEEIRKNGRELREMKQNLITNSEIIKQKKREHIKNIRKAKRDIYNN</sequence>
<dbReference type="GO" id="GO:0003824">
    <property type="term" value="F:catalytic activity"/>
    <property type="evidence" value="ECO:0007669"/>
    <property type="project" value="InterPro"/>
</dbReference>
<name>A0A8D8U3J0_9HEMI</name>
<dbReference type="AlphaFoldDB" id="A0A8D8U3J0"/>
<dbReference type="InterPro" id="IPR036691">
    <property type="entry name" value="Endo/exonu/phosph_ase_sf"/>
</dbReference>
<protein>
    <recommendedName>
        <fullName evidence="1">Endonuclease/exonuclease/phosphatase domain-containing protein</fullName>
    </recommendedName>
</protein>
<proteinExistence type="predicted"/>
<dbReference type="InterPro" id="IPR005135">
    <property type="entry name" value="Endo/exonuclease/phosphatase"/>
</dbReference>
<dbReference type="Gene3D" id="3.60.10.10">
    <property type="entry name" value="Endonuclease/exonuclease/phosphatase"/>
    <property type="match status" value="1"/>
</dbReference>